<evidence type="ECO:0000313" key="18">
    <source>
        <dbReference type="Proteomes" id="UP000824160"/>
    </source>
</evidence>
<keyword evidence="9 15" id="KW-0342">GTP-binding</keyword>
<dbReference type="CDD" id="cd06223">
    <property type="entry name" value="PRTases_typeI"/>
    <property type="match status" value="1"/>
</dbReference>
<protein>
    <recommendedName>
        <fullName evidence="13 15">Uracil phosphoribosyltransferase</fullName>
        <ecNumber evidence="3 15">2.4.2.9</ecNumber>
    </recommendedName>
    <alternativeName>
        <fullName evidence="10 15">UMP pyrophosphorylase</fullName>
    </alternativeName>
    <alternativeName>
        <fullName evidence="14 15">UPRTase</fullName>
    </alternativeName>
</protein>
<comment type="caution">
    <text evidence="17">The sequence shown here is derived from an EMBL/GenBank/DDBJ whole genome shotgun (WGS) entry which is preliminary data.</text>
</comment>
<dbReference type="GO" id="GO:0006223">
    <property type="term" value="P:uracil salvage"/>
    <property type="evidence" value="ECO:0007669"/>
    <property type="project" value="InterPro"/>
</dbReference>
<gene>
    <name evidence="15 17" type="primary">upp</name>
    <name evidence="17" type="ORF">IAC43_07990</name>
</gene>
<comment type="cofactor">
    <cofactor evidence="15">
        <name>Mg(2+)</name>
        <dbReference type="ChEBI" id="CHEBI:18420"/>
    </cofactor>
    <text evidence="15">Binds 1 Mg(2+) ion per subunit. The magnesium is bound as Mg-PRPP.</text>
</comment>
<evidence type="ECO:0000256" key="4">
    <source>
        <dbReference type="ARBA" id="ARBA00022533"/>
    </source>
</evidence>
<feature type="binding site" evidence="15">
    <location>
        <position position="194"/>
    </location>
    <ligand>
        <name>uracil</name>
        <dbReference type="ChEBI" id="CHEBI:17568"/>
    </ligand>
</feature>
<reference evidence="17" key="2">
    <citation type="journal article" date="2021" name="PeerJ">
        <title>Extensive microbial diversity within the chicken gut microbiome revealed by metagenomics and culture.</title>
        <authorList>
            <person name="Gilroy R."/>
            <person name="Ravi A."/>
            <person name="Getino M."/>
            <person name="Pursley I."/>
            <person name="Horton D.L."/>
            <person name="Alikhan N.F."/>
            <person name="Baker D."/>
            <person name="Gharbi K."/>
            <person name="Hall N."/>
            <person name="Watson M."/>
            <person name="Adriaenssens E.M."/>
            <person name="Foster-Nyarko E."/>
            <person name="Jarju S."/>
            <person name="Secka A."/>
            <person name="Antonio M."/>
            <person name="Oren A."/>
            <person name="Chaudhuri R.R."/>
            <person name="La Ragione R."/>
            <person name="Hildebrand F."/>
            <person name="Pallen M.J."/>
        </authorList>
    </citation>
    <scope>NUCLEOTIDE SEQUENCE</scope>
    <source>
        <strain evidence="17">ChiBcec7-5410</strain>
    </source>
</reference>
<dbReference type="GO" id="GO:0004845">
    <property type="term" value="F:uracil phosphoribosyltransferase activity"/>
    <property type="evidence" value="ECO:0007669"/>
    <property type="project" value="UniProtKB-UniRule"/>
</dbReference>
<evidence type="ECO:0000256" key="5">
    <source>
        <dbReference type="ARBA" id="ARBA00022676"/>
    </source>
</evidence>
<proteinExistence type="inferred from homology"/>
<evidence type="ECO:0000256" key="2">
    <source>
        <dbReference type="ARBA" id="ARBA00009516"/>
    </source>
</evidence>
<dbReference type="InterPro" id="IPR000836">
    <property type="entry name" value="PRTase_dom"/>
</dbReference>
<reference evidence="17" key="1">
    <citation type="submission" date="2020-10" db="EMBL/GenBank/DDBJ databases">
        <authorList>
            <person name="Gilroy R."/>
        </authorList>
    </citation>
    <scope>NUCLEOTIDE SEQUENCE</scope>
    <source>
        <strain evidence="17">ChiBcec7-5410</strain>
    </source>
</reference>
<name>A0A9D1KTD2_9FIRM</name>
<accession>A0A9D1KTD2</accession>
<dbReference type="GO" id="GO:0005737">
    <property type="term" value="C:cytoplasm"/>
    <property type="evidence" value="ECO:0007669"/>
    <property type="project" value="UniProtKB-ARBA"/>
</dbReference>
<comment type="similarity">
    <text evidence="2 15">Belongs to the UPRTase family.</text>
</comment>
<dbReference type="GO" id="GO:0000287">
    <property type="term" value="F:magnesium ion binding"/>
    <property type="evidence" value="ECO:0007669"/>
    <property type="project" value="UniProtKB-UniRule"/>
</dbReference>
<dbReference type="NCBIfam" id="NF001097">
    <property type="entry name" value="PRK00129.1"/>
    <property type="match status" value="1"/>
</dbReference>
<evidence type="ECO:0000256" key="11">
    <source>
        <dbReference type="ARBA" id="ARBA00052919"/>
    </source>
</evidence>
<dbReference type="Proteomes" id="UP000824160">
    <property type="component" value="Unassembled WGS sequence"/>
</dbReference>
<evidence type="ECO:0000256" key="13">
    <source>
        <dbReference type="ARBA" id="ARBA00072146"/>
    </source>
</evidence>
<feature type="binding site" evidence="15">
    <location>
        <begin position="199"/>
        <end position="201"/>
    </location>
    <ligand>
        <name>uracil</name>
        <dbReference type="ChEBI" id="CHEBI:17568"/>
    </ligand>
</feature>
<sequence>MANVKTMDHPLIRHKISLLRDSSTSSKEFRELVSEIAMLMCYEATRDLPLKEVSIDTPIGTAKSEVLNNVKIAFVPILRAGMGMLDGMIELIPAAKVGHIGMFRDPETLVPEQYYCKLPSDIARRDVYVLDPMLATGGSAIGAVSLLKKAGCKNIKQLCIIACPEGIEAFTQAHPDVQLFVGTIDKGLNEEGYIVPGLGDCGDRIYGTK</sequence>
<dbReference type="SUPFAM" id="SSF53271">
    <property type="entry name" value="PRTase-like"/>
    <property type="match status" value="1"/>
</dbReference>
<feature type="domain" description="Phosphoribosyltransferase" evidence="16">
    <location>
        <begin position="7"/>
        <end position="208"/>
    </location>
</feature>
<dbReference type="InterPro" id="IPR050054">
    <property type="entry name" value="UPRTase/APRTase"/>
</dbReference>
<keyword evidence="5 15" id="KW-0328">Glycosyltransferase</keyword>
<dbReference type="GO" id="GO:0044206">
    <property type="term" value="P:UMP salvage"/>
    <property type="evidence" value="ECO:0007669"/>
    <property type="project" value="UniProtKB-UniRule"/>
</dbReference>
<evidence type="ECO:0000256" key="8">
    <source>
        <dbReference type="ARBA" id="ARBA00022842"/>
    </source>
</evidence>
<evidence type="ECO:0000256" key="7">
    <source>
        <dbReference type="ARBA" id="ARBA00022741"/>
    </source>
</evidence>
<dbReference type="EMBL" id="DVLW01000218">
    <property type="protein sequence ID" value="HIT95112.1"/>
    <property type="molecule type" value="Genomic_DNA"/>
</dbReference>
<evidence type="ECO:0000256" key="15">
    <source>
        <dbReference type="HAMAP-Rule" id="MF_01218"/>
    </source>
</evidence>
<evidence type="ECO:0000256" key="14">
    <source>
        <dbReference type="ARBA" id="ARBA00079807"/>
    </source>
</evidence>
<keyword evidence="6 15" id="KW-0808">Transferase</keyword>
<feature type="binding site" evidence="15">
    <location>
        <position position="200"/>
    </location>
    <ligand>
        <name>5-phospho-alpha-D-ribose 1-diphosphate</name>
        <dbReference type="ChEBI" id="CHEBI:58017"/>
    </ligand>
</feature>
<dbReference type="GO" id="GO:0005525">
    <property type="term" value="F:GTP binding"/>
    <property type="evidence" value="ECO:0007669"/>
    <property type="project" value="UniProtKB-KW"/>
</dbReference>
<dbReference type="EC" id="2.4.2.9" evidence="3 15"/>
<comment type="pathway">
    <text evidence="1 15">Pyrimidine metabolism; UMP biosynthesis via salvage pathway; UMP from uracil: step 1/1.</text>
</comment>
<dbReference type="InterPro" id="IPR029057">
    <property type="entry name" value="PRTase-like"/>
</dbReference>
<keyword evidence="4 15" id="KW-0021">Allosteric enzyme</keyword>
<evidence type="ECO:0000256" key="3">
    <source>
        <dbReference type="ARBA" id="ARBA00011894"/>
    </source>
</evidence>
<keyword evidence="8 15" id="KW-0460">Magnesium</keyword>
<evidence type="ECO:0000256" key="9">
    <source>
        <dbReference type="ARBA" id="ARBA00023134"/>
    </source>
</evidence>
<dbReference type="HAMAP" id="MF_01218_B">
    <property type="entry name" value="Upp_B"/>
    <property type="match status" value="1"/>
</dbReference>
<keyword evidence="7 15" id="KW-0547">Nucleotide-binding</keyword>
<evidence type="ECO:0000256" key="6">
    <source>
        <dbReference type="ARBA" id="ARBA00022679"/>
    </source>
</evidence>
<dbReference type="Gene3D" id="3.40.50.2020">
    <property type="match status" value="1"/>
</dbReference>
<comment type="activity regulation">
    <text evidence="15">Allosterically activated by GTP.</text>
</comment>
<evidence type="ECO:0000259" key="16">
    <source>
        <dbReference type="Pfam" id="PF14681"/>
    </source>
</evidence>
<dbReference type="InterPro" id="IPR005765">
    <property type="entry name" value="UPRT"/>
</dbReference>
<comment type="function">
    <text evidence="12 15">Catalyzes the conversion of uracil and 5-phospho-alpha-D-ribose 1-diphosphate (PRPP) to UMP and diphosphate.</text>
</comment>
<organism evidence="17 18">
    <name type="scientific">Candidatus Faecivivens stercoripullorum</name>
    <dbReference type="NCBI Taxonomy" id="2840805"/>
    <lineage>
        <taxon>Bacteria</taxon>
        <taxon>Bacillati</taxon>
        <taxon>Bacillota</taxon>
        <taxon>Clostridia</taxon>
        <taxon>Eubacteriales</taxon>
        <taxon>Oscillospiraceae</taxon>
        <taxon>Oscillospiraceae incertae sedis</taxon>
        <taxon>Candidatus Faecivivens</taxon>
    </lineage>
</organism>
<dbReference type="Pfam" id="PF14681">
    <property type="entry name" value="UPRTase"/>
    <property type="match status" value="1"/>
</dbReference>
<dbReference type="NCBIfam" id="TIGR01091">
    <property type="entry name" value="upp"/>
    <property type="match status" value="1"/>
</dbReference>
<feature type="binding site" evidence="15">
    <location>
        <begin position="131"/>
        <end position="139"/>
    </location>
    <ligand>
        <name>5-phospho-alpha-D-ribose 1-diphosphate</name>
        <dbReference type="ChEBI" id="CHEBI:58017"/>
    </ligand>
</feature>
<feature type="binding site" evidence="15">
    <location>
        <position position="79"/>
    </location>
    <ligand>
        <name>5-phospho-alpha-D-ribose 1-diphosphate</name>
        <dbReference type="ChEBI" id="CHEBI:58017"/>
    </ligand>
</feature>
<evidence type="ECO:0000256" key="12">
    <source>
        <dbReference type="ARBA" id="ARBA00056901"/>
    </source>
</evidence>
<dbReference type="AlphaFoldDB" id="A0A9D1KTD2"/>
<dbReference type="FunFam" id="3.40.50.2020:FF:000003">
    <property type="entry name" value="Uracil phosphoribosyltransferase"/>
    <property type="match status" value="1"/>
</dbReference>
<dbReference type="InterPro" id="IPR034332">
    <property type="entry name" value="Upp_B"/>
</dbReference>
<comment type="catalytic activity">
    <reaction evidence="11 15">
        <text>UMP + diphosphate = 5-phospho-alpha-D-ribose 1-diphosphate + uracil</text>
        <dbReference type="Rhea" id="RHEA:13017"/>
        <dbReference type="ChEBI" id="CHEBI:17568"/>
        <dbReference type="ChEBI" id="CHEBI:33019"/>
        <dbReference type="ChEBI" id="CHEBI:57865"/>
        <dbReference type="ChEBI" id="CHEBI:58017"/>
        <dbReference type="EC" id="2.4.2.9"/>
    </reaction>
</comment>
<evidence type="ECO:0000256" key="10">
    <source>
        <dbReference type="ARBA" id="ARBA00031082"/>
    </source>
</evidence>
<dbReference type="PANTHER" id="PTHR32315:SF4">
    <property type="entry name" value="URACIL PHOSPHORIBOSYLTRANSFERASE, CHLOROPLASTIC"/>
    <property type="match status" value="1"/>
</dbReference>
<evidence type="ECO:0000256" key="1">
    <source>
        <dbReference type="ARBA" id="ARBA00005180"/>
    </source>
</evidence>
<feature type="binding site" evidence="15">
    <location>
        <position position="104"/>
    </location>
    <ligand>
        <name>5-phospho-alpha-D-ribose 1-diphosphate</name>
        <dbReference type="ChEBI" id="CHEBI:58017"/>
    </ligand>
</feature>
<dbReference type="PANTHER" id="PTHR32315">
    <property type="entry name" value="ADENINE PHOSPHORIBOSYLTRANSFERASE"/>
    <property type="match status" value="1"/>
</dbReference>
<evidence type="ECO:0000313" key="17">
    <source>
        <dbReference type="EMBL" id="HIT95112.1"/>
    </source>
</evidence>